<feature type="compositionally biased region" description="Polar residues" evidence="2">
    <location>
        <begin position="357"/>
        <end position="371"/>
    </location>
</feature>
<evidence type="ECO:0000313" key="4">
    <source>
        <dbReference type="Proteomes" id="UP000663879"/>
    </source>
</evidence>
<dbReference type="InterPro" id="IPR053164">
    <property type="entry name" value="IS1016-like_transposase"/>
</dbReference>
<dbReference type="OrthoDB" id="424490at2759"/>
<sequence>MQQVYDSDEFKLFLKLSEKGLVFPSRTCQNNSCRKYNQDMGPFLKKRSKEAKNFSLFWRCSSCSRTKTVYDDSFFLLFRKSPKTILALFKCWAAQLTIVKTISIIELNYDEKIRPDSVMSVFYKLRQICSLSLEKEKLKLGGFGRIVEIDESMYAKVKHWVGKDLGKETIWVFGLVERRPVDASEEDDSKCYMEIVEDREAATLLNIISCTNRIESLWSSCKAKFKEMRGCNRGMIQSYIDEYVWRFNNKCTTDSKKAYDMILNGIKIYYKPGTQCSDFESNFKNDKSEDIYEIESDCSSDASETSSEQDYGSVLGSLGESGEGDFRNKDFESEDENECGNIENECGDNDISEETVKTTNENSDCTSTLTKNESESNKSVEDIDDLENDSFETVNQNPVENIEIKVQNIKLKANLYENLAKSIKNNEESRDLIEKK</sequence>
<comment type="caution">
    <text evidence="3">The sequence shown here is derived from an EMBL/GenBank/DDBJ whole genome shotgun (WGS) entry which is preliminary data.</text>
</comment>
<dbReference type="EMBL" id="CAJNOC010006440">
    <property type="protein sequence ID" value="CAF1078095.1"/>
    <property type="molecule type" value="Genomic_DNA"/>
</dbReference>
<feature type="compositionally biased region" description="Basic and acidic residues" evidence="2">
    <location>
        <begin position="372"/>
        <end position="381"/>
    </location>
</feature>
<feature type="non-terminal residue" evidence="3">
    <location>
        <position position="436"/>
    </location>
</feature>
<feature type="region of interest" description="Disordered" evidence="2">
    <location>
        <begin position="294"/>
        <end position="381"/>
    </location>
</feature>
<evidence type="ECO:0000256" key="1">
    <source>
        <dbReference type="SAM" id="Coils"/>
    </source>
</evidence>
<reference evidence="3" key="1">
    <citation type="submission" date="2021-02" db="EMBL/GenBank/DDBJ databases">
        <authorList>
            <person name="Nowell W R."/>
        </authorList>
    </citation>
    <scope>NUCLEOTIDE SEQUENCE</scope>
    <source>
        <strain evidence="3">Ploen Becks lab</strain>
    </source>
</reference>
<accession>A0A814MHQ9</accession>
<name>A0A814MHQ9_9BILA</name>
<feature type="compositionally biased region" description="Low complexity" evidence="2">
    <location>
        <begin position="299"/>
        <end position="320"/>
    </location>
</feature>
<gene>
    <name evidence="3" type="ORF">OXX778_LOCUS20058</name>
</gene>
<keyword evidence="4" id="KW-1185">Reference proteome</keyword>
<dbReference type="AlphaFoldDB" id="A0A814MHQ9"/>
<dbReference type="PANTHER" id="PTHR47163:SF2">
    <property type="entry name" value="SI:DKEY-17M8.2"/>
    <property type="match status" value="1"/>
</dbReference>
<protein>
    <submittedName>
        <fullName evidence="3">Uncharacterized protein</fullName>
    </submittedName>
</protein>
<evidence type="ECO:0000256" key="2">
    <source>
        <dbReference type="SAM" id="MobiDB-lite"/>
    </source>
</evidence>
<evidence type="ECO:0000313" key="3">
    <source>
        <dbReference type="EMBL" id="CAF1078095.1"/>
    </source>
</evidence>
<keyword evidence="1" id="KW-0175">Coiled coil</keyword>
<proteinExistence type="predicted"/>
<organism evidence="3 4">
    <name type="scientific">Brachionus calyciflorus</name>
    <dbReference type="NCBI Taxonomy" id="104777"/>
    <lineage>
        <taxon>Eukaryota</taxon>
        <taxon>Metazoa</taxon>
        <taxon>Spiralia</taxon>
        <taxon>Gnathifera</taxon>
        <taxon>Rotifera</taxon>
        <taxon>Eurotatoria</taxon>
        <taxon>Monogononta</taxon>
        <taxon>Pseudotrocha</taxon>
        <taxon>Ploima</taxon>
        <taxon>Brachionidae</taxon>
        <taxon>Brachionus</taxon>
    </lineage>
</organism>
<dbReference type="PANTHER" id="PTHR47163">
    <property type="entry name" value="DDE_TNP_IS1595 DOMAIN-CONTAINING PROTEIN"/>
    <property type="match status" value="1"/>
</dbReference>
<dbReference type="Proteomes" id="UP000663879">
    <property type="component" value="Unassembled WGS sequence"/>
</dbReference>
<feature type="coiled-coil region" evidence="1">
    <location>
        <begin position="399"/>
        <end position="436"/>
    </location>
</feature>